<dbReference type="GO" id="GO:0005506">
    <property type="term" value="F:iron ion binding"/>
    <property type="evidence" value="ECO:0007669"/>
    <property type="project" value="InterPro"/>
</dbReference>
<dbReference type="Pfam" id="PF13640">
    <property type="entry name" value="2OG-FeII_Oxy_3"/>
    <property type="match status" value="1"/>
</dbReference>
<evidence type="ECO:0000256" key="1">
    <source>
        <dbReference type="ARBA" id="ARBA00001961"/>
    </source>
</evidence>
<keyword evidence="2" id="KW-0479">Metal-binding</keyword>
<dbReference type="EMBL" id="JACHIP010000002">
    <property type="protein sequence ID" value="MBB5057159.1"/>
    <property type="molecule type" value="Genomic_DNA"/>
</dbReference>
<evidence type="ECO:0000256" key="2">
    <source>
        <dbReference type="ARBA" id="ARBA00022723"/>
    </source>
</evidence>
<reference evidence="8 9" key="1">
    <citation type="submission" date="2020-08" db="EMBL/GenBank/DDBJ databases">
        <title>Genomic Encyclopedia of Type Strains, Phase IV (KMG-V): Genome sequencing to study the core and pangenomes of soil and plant-associated prokaryotes.</title>
        <authorList>
            <person name="Whitman W."/>
        </authorList>
    </citation>
    <scope>NUCLEOTIDE SEQUENCE [LARGE SCALE GENOMIC DNA]</scope>
    <source>
        <strain evidence="8 9">M8UP14</strain>
    </source>
</reference>
<keyword evidence="9" id="KW-1185">Reference proteome</keyword>
<dbReference type="GO" id="GO:0005737">
    <property type="term" value="C:cytoplasm"/>
    <property type="evidence" value="ECO:0007669"/>
    <property type="project" value="TreeGrafter"/>
</dbReference>
<dbReference type="AlphaFoldDB" id="A0A7W7ZC22"/>
<dbReference type="InterPro" id="IPR051842">
    <property type="entry name" value="uS12_prolyl_hydroxylase"/>
</dbReference>
<organism evidence="8 9">
    <name type="scientific">Granulicella aggregans</name>
    <dbReference type="NCBI Taxonomy" id="474949"/>
    <lineage>
        <taxon>Bacteria</taxon>
        <taxon>Pseudomonadati</taxon>
        <taxon>Acidobacteriota</taxon>
        <taxon>Terriglobia</taxon>
        <taxon>Terriglobales</taxon>
        <taxon>Acidobacteriaceae</taxon>
        <taxon>Granulicella</taxon>
    </lineage>
</organism>
<keyword evidence="4" id="KW-0223">Dioxygenase</keyword>
<accession>A0A7W7ZC22</accession>
<evidence type="ECO:0000259" key="7">
    <source>
        <dbReference type="PROSITE" id="PS51471"/>
    </source>
</evidence>
<comment type="cofactor">
    <cofactor evidence="1">
        <name>L-ascorbate</name>
        <dbReference type="ChEBI" id="CHEBI:38290"/>
    </cofactor>
</comment>
<dbReference type="PANTHER" id="PTHR12117">
    <property type="entry name" value="HISTONE ACETYLTRANSFERASE COMPLEX"/>
    <property type="match status" value="1"/>
</dbReference>
<evidence type="ECO:0000256" key="6">
    <source>
        <dbReference type="ARBA" id="ARBA00023004"/>
    </source>
</evidence>
<proteinExistence type="predicted"/>
<evidence type="ECO:0000256" key="3">
    <source>
        <dbReference type="ARBA" id="ARBA00022896"/>
    </source>
</evidence>
<evidence type="ECO:0000313" key="9">
    <source>
        <dbReference type="Proteomes" id="UP000540989"/>
    </source>
</evidence>
<evidence type="ECO:0000256" key="4">
    <source>
        <dbReference type="ARBA" id="ARBA00022964"/>
    </source>
</evidence>
<evidence type="ECO:0000256" key="5">
    <source>
        <dbReference type="ARBA" id="ARBA00023002"/>
    </source>
</evidence>
<dbReference type="SMART" id="SM00702">
    <property type="entry name" value="P4Hc"/>
    <property type="match status" value="1"/>
</dbReference>
<gene>
    <name evidence="8" type="ORF">HDF16_001844</name>
</gene>
<dbReference type="GO" id="GO:0006449">
    <property type="term" value="P:regulation of translational termination"/>
    <property type="evidence" value="ECO:0007669"/>
    <property type="project" value="TreeGrafter"/>
</dbReference>
<comment type="caution">
    <text evidence="8">The sequence shown here is derived from an EMBL/GenBank/DDBJ whole genome shotgun (WGS) entry which is preliminary data.</text>
</comment>
<dbReference type="InterPro" id="IPR044862">
    <property type="entry name" value="Pro_4_hyd_alph_FE2OG_OXY"/>
</dbReference>
<dbReference type="GO" id="GO:0031543">
    <property type="term" value="F:peptidyl-proline dioxygenase activity"/>
    <property type="evidence" value="ECO:0007669"/>
    <property type="project" value="TreeGrafter"/>
</dbReference>
<dbReference type="PANTHER" id="PTHR12117:SF0">
    <property type="entry name" value="PROLYL 3-HYDROXYLASE OGFOD1"/>
    <property type="match status" value="1"/>
</dbReference>
<dbReference type="PROSITE" id="PS51471">
    <property type="entry name" value="FE2OG_OXY"/>
    <property type="match status" value="1"/>
</dbReference>
<keyword evidence="5" id="KW-0560">Oxidoreductase</keyword>
<keyword evidence="3" id="KW-0847">Vitamin C</keyword>
<dbReference type="InterPro" id="IPR005123">
    <property type="entry name" value="Oxoglu/Fe-dep_dioxygenase_dom"/>
</dbReference>
<evidence type="ECO:0000313" key="8">
    <source>
        <dbReference type="EMBL" id="MBB5057159.1"/>
    </source>
</evidence>
<dbReference type="Proteomes" id="UP000540989">
    <property type="component" value="Unassembled WGS sequence"/>
</dbReference>
<sequence length="276" mass="31137">MQTETAIKTTHIGHIEGIASMLTDRVNLPAPTTEMYQRYKNAVPFPHLVIDNLFPKETLEDMLEELPPLTDDKWVHDRNAQSVKSNFRSAVDLGPCGYQFAAFLNSAGFLYLLSEMTGIWGLLGDPYLGGAGYHVVPAGGKFEIHADRNTDMNTGLFRRLAMLTYLNHDWDPALGGQLELYNDDATKCEKVVEPIFNRTLIMEIGDKNFHAVRPVLSDTRSRMSFATYYHTVGEKDFKAHSSIYAPTFYQQKEPLGRRLAKDLLPPIVLRALKSVK</sequence>
<protein>
    <recommendedName>
        <fullName evidence="7">Fe2OG dioxygenase domain-containing protein</fullName>
    </recommendedName>
</protein>
<dbReference type="InterPro" id="IPR006620">
    <property type="entry name" value="Pro_4_hyd_alph"/>
</dbReference>
<name>A0A7W7ZC22_9BACT</name>
<keyword evidence="6" id="KW-0408">Iron</keyword>
<dbReference type="RefSeq" id="WP_184215695.1">
    <property type="nucleotide sequence ID" value="NZ_JACHIP010000002.1"/>
</dbReference>
<feature type="domain" description="Fe2OG dioxygenase" evidence="7">
    <location>
        <begin position="123"/>
        <end position="232"/>
    </location>
</feature>
<dbReference type="Gene3D" id="2.60.120.620">
    <property type="entry name" value="q2cbj1_9rhob like domain"/>
    <property type="match status" value="1"/>
</dbReference>
<dbReference type="GO" id="GO:0031418">
    <property type="term" value="F:L-ascorbic acid binding"/>
    <property type="evidence" value="ECO:0007669"/>
    <property type="project" value="UniProtKB-KW"/>
</dbReference>